<evidence type="ECO:0000313" key="1">
    <source>
        <dbReference type="EMBL" id="KFO82350.1"/>
    </source>
</evidence>
<gene>
    <name evidence="1" type="ORF">N303_08631</name>
</gene>
<keyword evidence="2" id="KW-1185">Reference proteome</keyword>
<sequence>MVAKGTTDYKAGFEYAFDQLQNSNITRANCNKMIMMFTDGGEDRVQDVFEKYNWPNKTVRGSLVAAPVPGLGTSTLLIILGRVWGQEGHRAPCHAFPHPVSLQEYLDVLGRPMVLAGNRAKQVQWTNVYQDALGLGLVVTGTLPVFNLT</sequence>
<organism evidence="1 2">
    <name type="scientific">Cuculus canorus</name>
    <name type="common">Common cuckoo</name>
    <dbReference type="NCBI Taxonomy" id="55661"/>
    <lineage>
        <taxon>Eukaryota</taxon>
        <taxon>Metazoa</taxon>
        <taxon>Chordata</taxon>
        <taxon>Craniata</taxon>
        <taxon>Vertebrata</taxon>
        <taxon>Euteleostomi</taxon>
        <taxon>Archelosauria</taxon>
        <taxon>Archosauria</taxon>
        <taxon>Dinosauria</taxon>
        <taxon>Saurischia</taxon>
        <taxon>Theropoda</taxon>
        <taxon>Coelurosauria</taxon>
        <taxon>Aves</taxon>
        <taxon>Neognathae</taxon>
        <taxon>Neoaves</taxon>
        <taxon>Otidimorphae</taxon>
        <taxon>Cuculiformes</taxon>
        <taxon>Cuculidae</taxon>
        <taxon>Cuculus</taxon>
    </lineage>
</organism>
<dbReference type="Proteomes" id="UP000053760">
    <property type="component" value="Unassembled WGS sequence"/>
</dbReference>
<name>A0A091GJ10_CUCCA</name>
<reference evidence="1 2" key="1">
    <citation type="submission" date="2014-04" db="EMBL/GenBank/DDBJ databases">
        <title>Genome evolution of avian class.</title>
        <authorList>
            <person name="Zhang G."/>
            <person name="Li C."/>
        </authorList>
    </citation>
    <scope>NUCLEOTIDE SEQUENCE [LARGE SCALE GENOMIC DNA]</scope>
    <source>
        <strain evidence="1">BGI_N303</strain>
    </source>
</reference>
<feature type="non-terminal residue" evidence="1">
    <location>
        <position position="149"/>
    </location>
</feature>
<protein>
    <submittedName>
        <fullName evidence="1">Voltage-dependent calcium channel subunit alpha-2/delta-2</fullName>
    </submittedName>
</protein>
<proteinExistence type="predicted"/>
<dbReference type="PANTHER" id="PTHR10166">
    <property type="entry name" value="VOLTAGE-DEPENDENT CALCIUM CHANNEL SUBUNIT ALPHA-2/DELTA-RELATED"/>
    <property type="match status" value="1"/>
</dbReference>
<dbReference type="GO" id="GO:0005245">
    <property type="term" value="F:voltage-gated calcium channel activity"/>
    <property type="evidence" value="ECO:0007669"/>
    <property type="project" value="TreeGrafter"/>
</dbReference>
<dbReference type="EMBL" id="KL448312">
    <property type="protein sequence ID" value="KFO82350.1"/>
    <property type="molecule type" value="Genomic_DNA"/>
</dbReference>
<dbReference type="InterPro" id="IPR051173">
    <property type="entry name" value="Ca_channel_alpha-2/delta"/>
</dbReference>
<dbReference type="PANTHER" id="PTHR10166:SF7">
    <property type="entry name" value="VOLTAGE-DEPENDENT CALCIUM CHANNEL SUBUNIT ALPHA-2_DELTA-2"/>
    <property type="match status" value="1"/>
</dbReference>
<dbReference type="InterPro" id="IPR036465">
    <property type="entry name" value="vWFA_dom_sf"/>
</dbReference>
<evidence type="ECO:0000313" key="2">
    <source>
        <dbReference type="Proteomes" id="UP000053760"/>
    </source>
</evidence>
<dbReference type="SUPFAM" id="SSF53300">
    <property type="entry name" value="vWA-like"/>
    <property type="match status" value="1"/>
</dbReference>
<accession>A0A091GJ10</accession>
<dbReference type="STRING" id="55661.A0A091GJ10"/>
<dbReference type="GO" id="GO:0005891">
    <property type="term" value="C:voltage-gated calcium channel complex"/>
    <property type="evidence" value="ECO:0007669"/>
    <property type="project" value="TreeGrafter"/>
</dbReference>
<dbReference type="AlphaFoldDB" id="A0A091GJ10"/>
<dbReference type="Gene3D" id="3.40.50.410">
    <property type="entry name" value="von Willebrand factor, type A domain"/>
    <property type="match status" value="1"/>
</dbReference>